<dbReference type="InterPro" id="IPR048287">
    <property type="entry name" value="TSPN-like_N"/>
</dbReference>
<keyword evidence="17" id="KW-1185">Reference proteome</keyword>
<dbReference type="InterPro" id="IPR052424">
    <property type="entry name" value="Kielin_Chordin-BMP_Reg"/>
</dbReference>
<dbReference type="PROSITE" id="PS01208">
    <property type="entry name" value="VWFC_1"/>
    <property type="match status" value="10"/>
</dbReference>
<evidence type="ECO:0000256" key="8">
    <source>
        <dbReference type="ARBA" id="ARBA00023157"/>
    </source>
</evidence>
<dbReference type="Gene3D" id="2.60.120.200">
    <property type="match status" value="1"/>
</dbReference>
<dbReference type="SMART" id="SM00832">
    <property type="entry name" value="C8"/>
    <property type="match status" value="1"/>
</dbReference>
<dbReference type="Pfam" id="PF23334">
    <property type="entry name" value="VWC2L_2nd"/>
    <property type="match status" value="10"/>
</dbReference>
<evidence type="ECO:0000259" key="12">
    <source>
        <dbReference type="PROSITE" id="PS50026"/>
    </source>
</evidence>
<dbReference type="SMART" id="SM00215">
    <property type="entry name" value="VWC_out"/>
    <property type="match status" value="18"/>
</dbReference>
<dbReference type="SMART" id="SM00216">
    <property type="entry name" value="VWD"/>
    <property type="match status" value="1"/>
</dbReference>
<keyword evidence="9" id="KW-0245">EGF-like domain</keyword>
<dbReference type="Pfam" id="PF00264">
    <property type="entry name" value="Tyrosinase"/>
    <property type="match status" value="1"/>
</dbReference>
<dbReference type="InterPro" id="IPR000742">
    <property type="entry name" value="EGF"/>
</dbReference>
<dbReference type="PROSITE" id="PS50279">
    <property type="entry name" value="BPTI_KUNITZ_2"/>
    <property type="match status" value="1"/>
</dbReference>
<feature type="region of interest" description="Disordered" evidence="10">
    <location>
        <begin position="252"/>
        <end position="307"/>
    </location>
</feature>
<feature type="domain" description="VWFC" evidence="13">
    <location>
        <begin position="2615"/>
        <end position="2683"/>
    </location>
</feature>
<evidence type="ECO:0000256" key="3">
    <source>
        <dbReference type="ARBA" id="ARBA00009928"/>
    </source>
</evidence>
<dbReference type="InterPro" id="IPR020901">
    <property type="entry name" value="Prtase_inh_Kunz-CS"/>
</dbReference>
<keyword evidence="7" id="KW-0470">Melanin biosynthesis</keyword>
<evidence type="ECO:0000256" key="1">
    <source>
        <dbReference type="ARBA" id="ARBA00004573"/>
    </source>
</evidence>
<dbReference type="PRINTS" id="PR00092">
    <property type="entry name" value="TYROSINASE"/>
</dbReference>
<feature type="domain" description="EGF-like" evidence="12">
    <location>
        <begin position="383"/>
        <end position="426"/>
    </location>
</feature>
<evidence type="ECO:0000313" key="17">
    <source>
        <dbReference type="Proteomes" id="UP001152622"/>
    </source>
</evidence>
<accession>A0A9Q1GCX2</accession>
<dbReference type="SMART" id="SM00210">
    <property type="entry name" value="TSPN"/>
    <property type="match status" value="1"/>
</dbReference>
<comment type="subcellular location">
    <subcellularLocation>
        <location evidence="1">Melanosome membrane</location>
        <topology evidence="1">Single-pass type I membrane protein</topology>
    </subcellularLocation>
    <subcellularLocation>
        <location evidence="2">Secreted</location>
    </subcellularLocation>
</comment>
<dbReference type="SUPFAM" id="SSF57603">
    <property type="entry name" value="FnI-like domain"/>
    <property type="match status" value="26"/>
</dbReference>
<feature type="domain" description="VWFC" evidence="13">
    <location>
        <begin position="1735"/>
        <end position="1794"/>
    </location>
</feature>
<feature type="signal peptide" evidence="11">
    <location>
        <begin position="1"/>
        <end position="28"/>
    </location>
</feature>
<dbReference type="InterPro" id="IPR013320">
    <property type="entry name" value="ConA-like_dom_sf"/>
</dbReference>
<feature type="domain" description="VWFC" evidence="13">
    <location>
        <begin position="2744"/>
        <end position="2808"/>
    </location>
</feature>
<keyword evidence="6" id="KW-0677">Repeat</keyword>
<dbReference type="InterPro" id="IPR001846">
    <property type="entry name" value="VWF_type-D"/>
</dbReference>
<dbReference type="CDD" id="cd00109">
    <property type="entry name" value="Kunitz-type"/>
    <property type="match status" value="1"/>
</dbReference>
<dbReference type="PRINTS" id="PR00759">
    <property type="entry name" value="BASICPTASE"/>
</dbReference>
<dbReference type="GO" id="GO:0004867">
    <property type="term" value="F:serine-type endopeptidase inhibitor activity"/>
    <property type="evidence" value="ECO:0007669"/>
    <property type="project" value="InterPro"/>
</dbReference>
<dbReference type="PROSITE" id="PS50184">
    <property type="entry name" value="VWFC_2"/>
    <property type="match status" value="21"/>
</dbReference>
<dbReference type="SUPFAM" id="SSF57567">
    <property type="entry name" value="Serine protease inhibitors"/>
    <property type="match status" value="1"/>
</dbReference>
<feature type="domain" description="VWFC" evidence="13">
    <location>
        <begin position="1556"/>
        <end position="1614"/>
    </location>
</feature>
<dbReference type="InterPro" id="IPR014853">
    <property type="entry name" value="VWF/SSPO/ZAN-like_Cys-rich_dom"/>
</dbReference>
<dbReference type="PANTHER" id="PTHR46698">
    <property type="entry name" value="CROSSVEINLESS 2"/>
    <property type="match status" value="1"/>
</dbReference>
<feature type="domain" description="VWFC" evidence="13">
    <location>
        <begin position="1267"/>
        <end position="1322"/>
    </location>
</feature>
<feature type="domain" description="VWFC" evidence="13">
    <location>
        <begin position="2812"/>
        <end position="2872"/>
    </location>
</feature>
<proteinExistence type="inferred from homology"/>
<feature type="domain" description="VWFC" evidence="13">
    <location>
        <begin position="2381"/>
        <end position="2440"/>
    </location>
</feature>
<feature type="domain" description="VWFC" evidence="13">
    <location>
        <begin position="2031"/>
        <end position="2088"/>
    </location>
</feature>
<feature type="domain" description="VWFC" evidence="13">
    <location>
        <begin position="2557"/>
        <end position="2615"/>
    </location>
</feature>
<keyword evidence="5 11" id="KW-0732">Signal</keyword>
<dbReference type="PROSITE" id="PS51233">
    <property type="entry name" value="VWFD"/>
    <property type="match status" value="1"/>
</dbReference>
<evidence type="ECO:0000256" key="5">
    <source>
        <dbReference type="ARBA" id="ARBA00022729"/>
    </source>
</evidence>
<feature type="domain" description="VWFC" evidence="13">
    <location>
        <begin position="1794"/>
        <end position="1853"/>
    </location>
</feature>
<comment type="similarity">
    <text evidence="3">Belongs to the tyrosinase family.</text>
</comment>
<dbReference type="GO" id="GO:0042438">
    <property type="term" value="P:melanin biosynthetic process"/>
    <property type="evidence" value="ECO:0007669"/>
    <property type="project" value="UniProtKB-KW"/>
</dbReference>
<evidence type="ECO:0000256" key="2">
    <source>
        <dbReference type="ARBA" id="ARBA00004613"/>
    </source>
</evidence>
<dbReference type="SUPFAM" id="SSF48056">
    <property type="entry name" value="Di-copper centre-containing domain"/>
    <property type="match status" value="1"/>
</dbReference>
<evidence type="ECO:0000313" key="16">
    <source>
        <dbReference type="EMBL" id="KAJ8381875.1"/>
    </source>
</evidence>
<dbReference type="PROSITE" id="PS00022">
    <property type="entry name" value="EGF_1"/>
    <property type="match status" value="1"/>
</dbReference>
<comment type="caution">
    <text evidence="9">Lacks conserved residue(s) required for the propagation of feature annotation.</text>
</comment>
<feature type="domain" description="BPTI/Kunitz inhibitor" evidence="14">
    <location>
        <begin position="433"/>
        <end position="486"/>
    </location>
</feature>
<feature type="domain" description="VWFC" evidence="13">
    <location>
        <begin position="1675"/>
        <end position="1735"/>
    </location>
</feature>
<dbReference type="InterPro" id="IPR001007">
    <property type="entry name" value="VWF_dom"/>
</dbReference>
<protein>
    <recommendedName>
        <fullName evidence="18">Kielin/chordin-like protein</fullName>
    </recommendedName>
</protein>
<dbReference type="InterPro" id="IPR002223">
    <property type="entry name" value="Kunitz_BPTI"/>
</dbReference>
<dbReference type="InterPro" id="IPR036084">
    <property type="entry name" value="Ser_inhib-like_sf"/>
</dbReference>
<dbReference type="Pfam" id="PF00094">
    <property type="entry name" value="VWD"/>
    <property type="match status" value="1"/>
</dbReference>
<evidence type="ECO:0000256" key="7">
    <source>
        <dbReference type="ARBA" id="ARBA00023101"/>
    </source>
</evidence>
<evidence type="ECO:0000259" key="15">
    <source>
        <dbReference type="PROSITE" id="PS51233"/>
    </source>
</evidence>
<feature type="domain" description="VWFC" evidence="13">
    <location>
        <begin position="2500"/>
        <end position="2557"/>
    </location>
</feature>
<dbReference type="GO" id="GO:0016491">
    <property type="term" value="F:oxidoreductase activity"/>
    <property type="evidence" value="ECO:0007669"/>
    <property type="project" value="InterPro"/>
</dbReference>
<dbReference type="PROSITE" id="PS00280">
    <property type="entry name" value="BPTI_KUNITZ_1"/>
    <property type="match status" value="1"/>
</dbReference>
<dbReference type="PROSITE" id="PS50026">
    <property type="entry name" value="EGF_3"/>
    <property type="match status" value="1"/>
</dbReference>
<feature type="domain" description="VWFC" evidence="13">
    <location>
        <begin position="1614"/>
        <end position="1675"/>
    </location>
</feature>
<feature type="domain" description="VWFC" evidence="13">
    <location>
        <begin position="2441"/>
        <end position="2500"/>
    </location>
</feature>
<feature type="domain" description="VWFC" evidence="13">
    <location>
        <begin position="1323"/>
        <end position="1382"/>
    </location>
</feature>
<evidence type="ECO:0000256" key="6">
    <source>
        <dbReference type="ARBA" id="ARBA00022737"/>
    </source>
</evidence>
<dbReference type="Gene3D" id="1.10.1280.10">
    <property type="entry name" value="Di-copper center containing domain from catechol oxidase"/>
    <property type="match status" value="1"/>
</dbReference>
<dbReference type="SMART" id="SM00214">
    <property type="entry name" value="VWC"/>
    <property type="match status" value="27"/>
</dbReference>
<feature type="domain" description="VWFC" evidence="13">
    <location>
        <begin position="1498"/>
        <end position="1556"/>
    </location>
</feature>
<dbReference type="PANTHER" id="PTHR46698:SF2">
    <property type="entry name" value="KIELIN_CHORDIN-LIKE PROTEIN"/>
    <property type="match status" value="1"/>
</dbReference>
<feature type="chain" id="PRO_5040384135" description="Kielin/chordin-like protein" evidence="11">
    <location>
        <begin position="29"/>
        <end position="3212"/>
    </location>
</feature>
<organism evidence="16 17">
    <name type="scientific">Synaphobranchus kaupii</name>
    <name type="common">Kaup's arrowtooth eel</name>
    <dbReference type="NCBI Taxonomy" id="118154"/>
    <lineage>
        <taxon>Eukaryota</taxon>
        <taxon>Metazoa</taxon>
        <taxon>Chordata</taxon>
        <taxon>Craniata</taxon>
        <taxon>Vertebrata</taxon>
        <taxon>Euteleostomi</taxon>
        <taxon>Actinopterygii</taxon>
        <taxon>Neopterygii</taxon>
        <taxon>Teleostei</taxon>
        <taxon>Anguilliformes</taxon>
        <taxon>Synaphobranchidae</taxon>
        <taxon>Synaphobranchus</taxon>
    </lineage>
</organism>
<dbReference type="GO" id="GO:0033162">
    <property type="term" value="C:melanosome membrane"/>
    <property type="evidence" value="ECO:0007669"/>
    <property type="project" value="UniProtKB-SubCell"/>
</dbReference>
<dbReference type="SUPFAM" id="SSF57196">
    <property type="entry name" value="EGF/Laminin"/>
    <property type="match status" value="1"/>
</dbReference>
<feature type="domain" description="VWFC" evidence="13">
    <location>
        <begin position="2264"/>
        <end position="2323"/>
    </location>
</feature>
<feature type="disulfide bond" evidence="9">
    <location>
        <begin position="416"/>
        <end position="425"/>
    </location>
</feature>
<keyword evidence="8 9" id="KW-1015">Disulfide bond</keyword>
<dbReference type="Gene3D" id="6.20.200.20">
    <property type="match status" value="17"/>
</dbReference>
<dbReference type="Proteomes" id="UP001152622">
    <property type="component" value="Chromosome 1"/>
</dbReference>
<evidence type="ECO:0000256" key="9">
    <source>
        <dbReference type="PROSITE-ProRule" id="PRU00076"/>
    </source>
</evidence>
<dbReference type="GO" id="GO:0030513">
    <property type="term" value="P:positive regulation of BMP signaling pathway"/>
    <property type="evidence" value="ECO:0007669"/>
    <property type="project" value="TreeGrafter"/>
</dbReference>
<evidence type="ECO:0000259" key="14">
    <source>
        <dbReference type="PROSITE" id="PS50279"/>
    </source>
</evidence>
<evidence type="ECO:0000256" key="10">
    <source>
        <dbReference type="SAM" id="MobiDB-lite"/>
    </source>
</evidence>
<feature type="domain" description="VWFC" evidence="13">
    <location>
        <begin position="1853"/>
        <end position="1911"/>
    </location>
</feature>
<dbReference type="GO" id="GO:0005576">
    <property type="term" value="C:extracellular region"/>
    <property type="evidence" value="ECO:0007669"/>
    <property type="project" value="UniProtKB-SubCell"/>
</dbReference>
<dbReference type="CDD" id="cd19941">
    <property type="entry name" value="TIL"/>
    <property type="match status" value="1"/>
</dbReference>
<dbReference type="InterPro" id="IPR002227">
    <property type="entry name" value="Tyrosinase_Cu-bd"/>
</dbReference>
<dbReference type="SMART" id="SM00131">
    <property type="entry name" value="KU"/>
    <property type="match status" value="1"/>
</dbReference>
<dbReference type="Pfam" id="PF00093">
    <property type="entry name" value="VWC"/>
    <property type="match status" value="7"/>
</dbReference>
<keyword evidence="4" id="KW-0964">Secreted</keyword>
<feature type="domain" description="VWFC" evidence="13">
    <location>
        <begin position="2088"/>
        <end position="2147"/>
    </location>
</feature>
<feature type="domain" description="VWFC" evidence="13">
    <location>
        <begin position="1439"/>
        <end position="1498"/>
    </location>
</feature>
<dbReference type="EMBL" id="JAINUF010000001">
    <property type="protein sequence ID" value="KAJ8381875.1"/>
    <property type="molecule type" value="Genomic_DNA"/>
</dbReference>
<evidence type="ECO:0000259" key="13">
    <source>
        <dbReference type="PROSITE" id="PS50184"/>
    </source>
</evidence>
<evidence type="ECO:0000256" key="11">
    <source>
        <dbReference type="SAM" id="SignalP"/>
    </source>
</evidence>
<dbReference type="Gene3D" id="2.10.70.10">
    <property type="entry name" value="Complement Module, domain 1"/>
    <property type="match status" value="9"/>
</dbReference>
<reference evidence="16" key="1">
    <citation type="journal article" date="2023" name="Science">
        <title>Genome structures resolve the early diversification of teleost fishes.</title>
        <authorList>
            <person name="Parey E."/>
            <person name="Louis A."/>
            <person name="Montfort J."/>
            <person name="Bouchez O."/>
            <person name="Roques C."/>
            <person name="Iampietro C."/>
            <person name="Lluch J."/>
            <person name="Castinel A."/>
            <person name="Donnadieu C."/>
            <person name="Desvignes T."/>
            <person name="Floi Bucao C."/>
            <person name="Jouanno E."/>
            <person name="Wen M."/>
            <person name="Mejri S."/>
            <person name="Dirks R."/>
            <person name="Jansen H."/>
            <person name="Henkel C."/>
            <person name="Chen W.J."/>
            <person name="Zahm M."/>
            <person name="Cabau C."/>
            <person name="Klopp C."/>
            <person name="Thompson A.W."/>
            <person name="Robinson-Rechavi M."/>
            <person name="Braasch I."/>
            <person name="Lecointre G."/>
            <person name="Bobe J."/>
            <person name="Postlethwait J.H."/>
            <person name="Berthelot C."/>
            <person name="Roest Crollius H."/>
            <person name="Guiguen Y."/>
        </authorList>
    </citation>
    <scope>NUCLEOTIDE SEQUENCE</scope>
    <source>
        <strain evidence="16">WJC10195</strain>
    </source>
</reference>
<dbReference type="SUPFAM" id="SSF57362">
    <property type="entry name" value="BPTI-like"/>
    <property type="match status" value="1"/>
</dbReference>
<sequence>MGIPWIRTALSLQFCVLAFWNFHLATRAQEDGPLQYYDDENVIDLLEALNITRSIKGVTKAKGLELGIPAWKFRQRVPHLTLPRDFSIYFLSTMLGSIGFHFVAQQAKNSDGTLISFISPAALKKDGRPLLQLVSSTRSNQLRLDYRTVHSMEPASILFPGGTPFSNDRWARVALNLEAHKISLFINCEEAIVFEKTRGEDVLSLILPIDLEITFASVPGDKASKFLGYWQTAEVSTSGYIRRPWHCENLSDPMPHTLPNAELEDPYGKDPSMHLEPQSDSAHDLPQRIQLGPPGSQRGSKPQTPDERIRRLEELVDGLSTMLDMVKAQNTDLVSRVQYLESCECRRPTCTWEEREVEEGARWETDQGSMCECVTGKVQCAVTNDPCLSNPCLNGGLCQVLTSEPGQHLLGFKCSCPPSAMGRFCESPVTQACTMPKTEGHCRRKQEPRRRWFYSSLTATCEEFLYSGCGGNNNNFESLHACQQQCVLGACCYRQPKLPSVLVGFDREGYDRHGYNTSNLDRHGRRRKAESQEWAGTALFGLNRKVLSGLRDGRTFDKYGIDRNAYDRKGFHRDTGFNLTGHNRKGEHDGRSKFGKSGYDRKGFNRAGFDCSGTDAHGFNYLGLSSAFVYSCERLSLAQCQLRCQEGLHREAVSFSLGQSCADVRCRESCGCSFHGRSYLFGDSFEHACEACVCSYMGSVECTCRHLTQRKEVRDMTPWEREVYQRAIRKLYSTPGVWESFARMRADYMPQANGKLFLPWHRYFLKEIERELQKASSCQIFIPYFEWAVDAGSLETSAIWQTNFFGGNGDPVTGCVSHHPFQGEASWSPCLRRRFNSSISLPDAVNLQLLLVEEDFSKFSTQIRAISALFHLWVGGHMASPLSPYDPVFLSHYAFMDKLWAQWQERGRDAPSRFPGELRYVKMKPFNMAPDDVLCAQKQLCLLYVPITLGAPCNITSPQRPSGPNKDQYNRYSVDSNDFDLGQKVNANHRGEYDKKGYNRQGYDRNGYDQMGWNKYDFGIDNFDRDHMDVDGYDIFGYSRYGFNRSNITSFGMRRDRTFVSSASEEIMDQLFEDGYNKYGFDAFGLDRSGFDMFGFRTDGYDKDSCNFYFCGPHYMRFYFFAQLQISMAGVGTLSRIKRICPHISPLPESWVIQNWLTLDTEEGMTAIRHMEQQRALQHPFDRDYIPNISSVKESGLWLPITPDLRFCFELHWFSGCPVGPAPVTCPDLCKNAHCVGYPDAECRVHNCGSCFTEWYDRATGSHVICCVFEDKKYSNGDVFSPDPCVSCVCENGRAQCQQGRCHPLSCLNQYIPEGECCPICRSGCEYEEEVYENGAVFVSRSNPCLKCTCTNSLVKCTPVQCQPTRCSSPLQLPGQCCPTCSACDVDGRPYNGSFNTLDGCQICTCRNGDMSCVDVHACPNSCSHGVKPPYGSCCQDCSRCSHDGQVVLDGVSFSDNQDPCKRCVCMNGNLVCTAVSCPPLDCVAVETSRGECCPRCRGCVHNGIPREHGLLWSADIPCTTCTCLEGRIQCQTEKCAPPCKNPSSSPPGTCCPVCDGCGMNGRDYLNGEQVPGVDRCQDCVCVNGDLQCSPTPCPHALCKDPVKRPGECCPRCEQCDYESQVYVDGQVFVSHLDPCLRCHCSGGEVSCERLDHTCPPMQCTHPAKTKGQCCLTCEMCEYERKVFIDGKRFNPPGSGPCVHCTCKNGNVRCHQEKCPPTQCSNPIIDPQLCCPICKVCVLEGMEFEEGAEWDAEGQPCGRCRCVGGEPVCHVTQCPPVSCLHPSKMEGQCCANCNLCTYNQRVYSNGQDFPDPDNPCQRCRCQDGTVECTATQCPPLTCSSPQTSPGQCCPQCPDCDFENRVFVDGEEFPSPVNPCQDCVCSGGRVNCQDQECPHATCTYPLPGSCCQNNCNGCNYAGKEYPNGMEFPHPTDRCRTCHCINGNVQCLMKRCLPQQCNNPYMVPGECCPQCPAPPADCLHVGQSYKHTERFYDPADKCRTCICTNGSVSCQRRPCGHAHCTHPILQDCCRTCDGCLYDGKEHANGETFGDPSDPCGVCVCRQGTVTCERKRCPTATCPFPVHTQCCQICDGCSYVGEEYLNGQEFTDPRNKCKRCTCAGGHVTCSPKPCYTASCSHPVTLPRSCCPICEGCFYNGVAVTNGQSFPDPKDSECTDCTCRAGSVQCVRRICPPAPCSHPAPGPCDCPVCEGCVFQGRSYIDGDIFSGPKENCEECQCTNGEVTCASKKCLKVTCTHPAKDICTCPVCEGCHFNGRDCNNGEHFPDPKSKCQRCTCLNGGVTCVPVTCSPTSCRNPVTPPGECCPVCTGLCKHKGQVYESGASFDSPSDRCSTCTCLNEVVTCHRKPCKQQCSHPAPSTGCCPACDGCLYEGVQYTSAQTFTPSANPCRRCSCVRGSVACTPLVCPPTPCKNPITPPKQCCPKCPAVCFHQGQEYADGLHWVPSTNNCQDCTCVRGEVRCSEVVCKPPCSHPSPPVLGQCCPQCQDCFLEGVLYSDGDDFTLDGCRQCSCNGGNILCANIECPKLTCMHQVTEPGTCCPRCRGCKYNGREHEEGSTWFASSTPCMSCMCVDGVTTCSEVRCVSPCLNHIQVPGECCAVCADCVYNGKVYGPGDSFHPSDDPCQICTCEVMPDGEQHLRCYRKQCPSLVDCPKNHILFSGPDACCPVCAQPLSNCTATLIGNEVHATDNPCFTCQCKDLTWTCVHQGCLPLSCPLSEQFTPEDSCCPICNECVIEGGNQHLANGESWTDPLDECITCTCNLGYIECSIQECEPLVCQDGLVKVKSPGQCCYECQDPSVSCVYQGTVYQSNEHWEVDECTSCTCVSGDVHCQTERCPQVTCASDETPALIPGMCCPHCIPRPATCIAFGDPHYRTFDGKMINFQGACSYVLAEDCEGGDFSIHVTNDDRGRKGVSWTKEVTIFIGDVMVQLLQNWIVMVDYQTVTLPYLKEPYIYVERKTNTILLNTNIGVKVLWSGKSHLEVSVPGTYKNHMCGLCGNFNNYPQDDMRLRTGQAVKSEAAFGNSWKVQRENDTASQCRDGEDIDPCKEAGYFARKTGNVRCAILKSEVFERCHKVVPPEMFYASCVYDLCACGANSDDCLCDALEAYASECREAGVVLQWRTQALCAVGCPLDRGFVFDECGPPCPKTCFNKDVPLGVIESHCFKPCVPGCQCPAGLVEHESHCISPEACPKIIYGNS</sequence>
<dbReference type="InterPro" id="IPR008922">
    <property type="entry name" value="Di-copper_centre_dom_sf"/>
</dbReference>
<feature type="domain" description="VWFC" evidence="13">
    <location>
        <begin position="1911"/>
        <end position="1970"/>
    </location>
</feature>
<feature type="domain" description="VWFD" evidence="15">
    <location>
        <begin position="2876"/>
        <end position="3052"/>
    </location>
</feature>
<comment type="caution">
    <text evidence="16">The sequence shown here is derived from an EMBL/GenBank/DDBJ whole genome shotgun (WGS) entry which is preliminary data.</text>
</comment>
<dbReference type="SUPFAM" id="SSF49899">
    <property type="entry name" value="Concanavalin A-like lectins/glucanases"/>
    <property type="match status" value="1"/>
</dbReference>
<dbReference type="SMART" id="SM00181">
    <property type="entry name" value="EGF"/>
    <property type="match status" value="2"/>
</dbReference>
<dbReference type="OrthoDB" id="6132182at2759"/>
<name>A0A9Q1GCX2_SYNKA</name>
<dbReference type="InterPro" id="IPR036880">
    <property type="entry name" value="Kunitz_BPTI_sf"/>
</dbReference>
<evidence type="ECO:0000256" key="4">
    <source>
        <dbReference type="ARBA" id="ARBA00022525"/>
    </source>
</evidence>
<gene>
    <name evidence="16" type="ORF">SKAU_G00026530</name>
</gene>
<evidence type="ECO:0008006" key="18">
    <source>
        <dbReference type="Google" id="ProtNLM"/>
    </source>
</evidence>